<dbReference type="SUPFAM" id="SSF50151">
    <property type="entry name" value="SacY-like RNA-binding domain"/>
    <property type="match status" value="1"/>
</dbReference>
<dbReference type="InterPro" id="IPR036634">
    <property type="entry name" value="PRD_sf"/>
</dbReference>
<protein>
    <submittedName>
        <fullName evidence="3">Transcription antiterminator lacT</fullName>
    </submittedName>
</protein>
<keyword evidence="4" id="KW-1185">Reference proteome</keyword>
<evidence type="ECO:0000313" key="3">
    <source>
        <dbReference type="EMBL" id="KRM31814.1"/>
    </source>
</evidence>
<accession>A0ABR5PPT0</accession>
<dbReference type="EMBL" id="AZFI01000004">
    <property type="protein sequence ID" value="KRM31814.1"/>
    <property type="molecule type" value="Genomic_DNA"/>
</dbReference>
<comment type="caution">
    <text evidence="3">The sequence shown here is derived from an EMBL/GenBank/DDBJ whole genome shotgun (WGS) entry which is preliminary data.</text>
</comment>
<name>A0ABR5PPT0_9LACO</name>
<feature type="domain" description="PRD" evidence="2">
    <location>
        <begin position="180"/>
        <end position="292"/>
    </location>
</feature>
<gene>
    <name evidence="3" type="ORF">FC65_GL001519</name>
</gene>
<dbReference type="PANTHER" id="PTHR30185">
    <property type="entry name" value="CRYPTIC BETA-GLUCOSIDE BGL OPERON ANTITERMINATOR"/>
    <property type="match status" value="1"/>
</dbReference>
<dbReference type="Gene3D" id="1.10.1790.10">
    <property type="entry name" value="PRD domain"/>
    <property type="match status" value="2"/>
</dbReference>
<dbReference type="InterPro" id="IPR011608">
    <property type="entry name" value="PRD"/>
</dbReference>
<dbReference type="PANTHER" id="PTHR30185:SF15">
    <property type="entry name" value="CRYPTIC BETA-GLUCOSIDE BGL OPERON ANTITERMINATOR"/>
    <property type="match status" value="1"/>
</dbReference>
<evidence type="ECO:0000256" key="1">
    <source>
        <dbReference type="ARBA" id="ARBA00022737"/>
    </source>
</evidence>
<dbReference type="InterPro" id="IPR036650">
    <property type="entry name" value="CAT_RNA-bd_dom_sf"/>
</dbReference>
<dbReference type="SMART" id="SM01061">
    <property type="entry name" value="CAT_RBD"/>
    <property type="match status" value="1"/>
</dbReference>
<dbReference type="InterPro" id="IPR050661">
    <property type="entry name" value="BglG_antiterminators"/>
</dbReference>
<dbReference type="SUPFAM" id="SSF63520">
    <property type="entry name" value="PTS-regulatory domain, PRD"/>
    <property type="match status" value="2"/>
</dbReference>
<dbReference type="PROSITE" id="PS51372">
    <property type="entry name" value="PRD_2"/>
    <property type="match status" value="2"/>
</dbReference>
<evidence type="ECO:0000313" key="4">
    <source>
        <dbReference type="Proteomes" id="UP000051217"/>
    </source>
</evidence>
<dbReference type="Proteomes" id="UP000051217">
    <property type="component" value="Unassembled WGS sequence"/>
</dbReference>
<dbReference type="Pfam" id="PF03123">
    <property type="entry name" value="CAT_RBD"/>
    <property type="match status" value="1"/>
</dbReference>
<dbReference type="Gene3D" id="2.30.24.10">
    <property type="entry name" value="CAT RNA-binding domain"/>
    <property type="match status" value="1"/>
</dbReference>
<organism evidence="3 4">
    <name type="scientific">Ligilactobacillus acidipiscis DSM 15836</name>
    <dbReference type="NCBI Taxonomy" id="1423716"/>
    <lineage>
        <taxon>Bacteria</taxon>
        <taxon>Bacillati</taxon>
        <taxon>Bacillota</taxon>
        <taxon>Bacilli</taxon>
        <taxon>Lactobacillales</taxon>
        <taxon>Lactobacillaceae</taxon>
        <taxon>Ligilactobacillus</taxon>
    </lineage>
</organism>
<reference evidence="3 4" key="1">
    <citation type="journal article" date="2015" name="Genome Announc.">
        <title>Expanding the biotechnology potential of lactobacilli through comparative genomics of 213 strains and associated genera.</title>
        <authorList>
            <person name="Sun Z."/>
            <person name="Harris H.M."/>
            <person name="McCann A."/>
            <person name="Guo C."/>
            <person name="Argimon S."/>
            <person name="Zhang W."/>
            <person name="Yang X."/>
            <person name="Jeffery I.B."/>
            <person name="Cooney J.C."/>
            <person name="Kagawa T.F."/>
            <person name="Liu W."/>
            <person name="Song Y."/>
            <person name="Salvetti E."/>
            <person name="Wrobel A."/>
            <person name="Rasinkangas P."/>
            <person name="Parkhill J."/>
            <person name="Rea M.C."/>
            <person name="O'Sullivan O."/>
            <person name="Ritari J."/>
            <person name="Douillard F.P."/>
            <person name="Paul Ross R."/>
            <person name="Yang R."/>
            <person name="Briner A.E."/>
            <person name="Felis G.E."/>
            <person name="de Vos W.M."/>
            <person name="Barrangou R."/>
            <person name="Klaenhammer T.R."/>
            <person name="Caufield P.W."/>
            <person name="Cui Y."/>
            <person name="Zhang H."/>
            <person name="O'Toole P.W."/>
        </authorList>
    </citation>
    <scope>NUCLEOTIDE SEQUENCE [LARGE SCALE GENOMIC DNA]</scope>
    <source>
        <strain evidence="3 4">DSM 15836</strain>
    </source>
</reference>
<keyword evidence="1" id="KW-0677">Repeat</keyword>
<evidence type="ECO:0000259" key="2">
    <source>
        <dbReference type="PROSITE" id="PS51372"/>
    </source>
</evidence>
<dbReference type="Pfam" id="PF00874">
    <property type="entry name" value="PRD"/>
    <property type="match status" value="2"/>
</dbReference>
<feature type="domain" description="PRD" evidence="2">
    <location>
        <begin position="72"/>
        <end position="176"/>
    </location>
</feature>
<dbReference type="InterPro" id="IPR004341">
    <property type="entry name" value="CAT_RNA-bd_dom"/>
</dbReference>
<sequence>MKGGIFLLGIVQVLNNNCAIVDLGKGRQALVKGRGVAYQKRKGDQLDNERIEKVMHLATKESQQNLAFLLKDIPINIVTTTYEIVDNAKSKYHYNLADFVYVTLADHINGMYKHLQNNTYQRTPVPDMQEQYPTEYHIAADGLKIINANLKVYFPKDEIKSIALHFINGRSEGEDVSAGNETSQITSDLNDLVQSILQKNMVLRNGSNQNFYDRLMIHLGYLAERLSQHQPSNERAIVKIEEEMKTSYPHSYKIAHEIYEAICSELDADLGINEELYLLIHIQRIINEKDNESGLKSSETNY</sequence>
<proteinExistence type="predicted"/>